<evidence type="ECO:0000313" key="3">
    <source>
        <dbReference type="Proteomes" id="UP000799291"/>
    </source>
</evidence>
<keyword evidence="3" id="KW-1185">Reference proteome</keyword>
<feature type="compositionally biased region" description="Acidic residues" evidence="1">
    <location>
        <begin position="84"/>
        <end position="97"/>
    </location>
</feature>
<name>A0A6G1JEN0_9PLEO</name>
<evidence type="ECO:0000313" key="2">
    <source>
        <dbReference type="EMBL" id="KAF2688593.1"/>
    </source>
</evidence>
<dbReference type="AlphaFoldDB" id="A0A6G1JEN0"/>
<organism evidence="2 3">
    <name type="scientific">Lentithecium fluviatile CBS 122367</name>
    <dbReference type="NCBI Taxonomy" id="1168545"/>
    <lineage>
        <taxon>Eukaryota</taxon>
        <taxon>Fungi</taxon>
        <taxon>Dikarya</taxon>
        <taxon>Ascomycota</taxon>
        <taxon>Pezizomycotina</taxon>
        <taxon>Dothideomycetes</taxon>
        <taxon>Pleosporomycetidae</taxon>
        <taxon>Pleosporales</taxon>
        <taxon>Massarineae</taxon>
        <taxon>Lentitheciaceae</taxon>
        <taxon>Lentithecium</taxon>
    </lineage>
</organism>
<evidence type="ECO:0000256" key="1">
    <source>
        <dbReference type="SAM" id="MobiDB-lite"/>
    </source>
</evidence>
<protein>
    <submittedName>
        <fullName evidence="2">Uncharacterized protein</fullName>
    </submittedName>
</protein>
<feature type="compositionally biased region" description="Basic and acidic residues" evidence="1">
    <location>
        <begin position="27"/>
        <end position="50"/>
    </location>
</feature>
<dbReference type="Proteomes" id="UP000799291">
    <property type="component" value="Unassembled WGS sequence"/>
</dbReference>
<feature type="region of interest" description="Disordered" evidence="1">
    <location>
        <begin position="1"/>
        <end position="112"/>
    </location>
</feature>
<sequence>MLDIYSTPARPRLPIETHRLPMSPPHGLERKGDVSQSPDEKMIRKLDEVVHGIGSDLRYPRPHTNAKGNTDTEDTTNTLHYDGDSDSDGDSGSEDDIVPPYPPSIKEPNLSDLSLDDLIRLRRRFDLRLPPPTTTTTKRRS</sequence>
<dbReference type="EMBL" id="MU005573">
    <property type="protein sequence ID" value="KAF2688593.1"/>
    <property type="molecule type" value="Genomic_DNA"/>
</dbReference>
<proteinExistence type="predicted"/>
<accession>A0A6G1JEN0</accession>
<reference evidence="2" key="1">
    <citation type="journal article" date="2020" name="Stud. Mycol.">
        <title>101 Dothideomycetes genomes: a test case for predicting lifestyles and emergence of pathogens.</title>
        <authorList>
            <person name="Haridas S."/>
            <person name="Albert R."/>
            <person name="Binder M."/>
            <person name="Bloem J."/>
            <person name="Labutti K."/>
            <person name="Salamov A."/>
            <person name="Andreopoulos B."/>
            <person name="Baker S."/>
            <person name="Barry K."/>
            <person name="Bills G."/>
            <person name="Bluhm B."/>
            <person name="Cannon C."/>
            <person name="Castanera R."/>
            <person name="Culley D."/>
            <person name="Daum C."/>
            <person name="Ezra D."/>
            <person name="Gonzalez J."/>
            <person name="Henrissat B."/>
            <person name="Kuo A."/>
            <person name="Liang C."/>
            <person name="Lipzen A."/>
            <person name="Lutzoni F."/>
            <person name="Magnuson J."/>
            <person name="Mondo S."/>
            <person name="Nolan M."/>
            <person name="Ohm R."/>
            <person name="Pangilinan J."/>
            <person name="Park H.-J."/>
            <person name="Ramirez L."/>
            <person name="Alfaro M."/>
            <person name="Sun H."/>
            <person name="Tritt A."/>
            <person name="Yoshinaga Y."/>
            <person name="Zwiers L.-H."/>
            <person name="Turgeon B."/>
            <person name="Goodwin S."/>
            <person name="Spatafora J."/>
            <person name="Crous P."/>
            <person name="Grigoriev I."/>
        </authorList>
    </citation>
    <scope>NUCLEOTIDE SEQUENCE</scope>
    <source>
        <strain evidence="2">CBS 122367</strain>
    </source>
</reference>
<gene>
    <name evidence="2" type="ORF">K458DRAFT_384773</name>
</gene>